<evidence type="ECO:0000256" key="1">
    <source>
        <dbReference type="SAM" id="MobiDB-lite"/>
    </source>
</evidence>
<evidence type="ECO:0000313" key="2">
    <source>
        <dbReference type="EMBL" id="PWI27881.1"/>
    </source>
</evidence>
<reference evidence="2 3" key="1">
    <citation type="submission" date="2018-05" db="EMBL/GenBank/DDBJ databases">
        <title>Draft Genome Sequence of Arthrobacter cumminsii IME1328, Isolated from a Patient Who Suffered from Foot Ulcers in China.</title>
        <authorList>
            <person name="Li M."/>
            <person name="Jiang Z."/>
            <person name="Sun Q."/>
            <person name="Tong Y."/>
        </authorList>
    </citation>
    <scope>NUCLEOTIDE SEQUENCE [LARGE SCALE GENOMIC DNA]</scope>
    <source>
        <strain evidence="2 3">IME1328</strain>
    </source>
</reference>
<dbReference type="RefSeq" id="WP_109303660.1">
    <property type="nucleotide sequence ID" value="NZ_QFWG01000005.1"/>
</dbReference>
<comment type="caution">
    <text evidence="2">The sequence shown here is derived from an EMBL/GenBank/DDBJ whole genome shotgun (WGS) entry which is preliminary data.</text>
</comment>
<keyword evidence="3" id="KW-1185">Reference proteome</keyword>
<protein>
    <recommendedName>
        <fullName evidence="4">TIGR03089 family protein</fullName>
    </recommendedName>
</protein>
<sequence>MSRTQPSLEHLEAQRSSVVEAQGLSTLKHSAMKHNRGMAPISSSSSHPHQPSAPTIPDALSALAERGSSPSPLLIDHSAGPRIELSGRVLVNWWAKNCGLLEMEFGLGPGDTVCLDVPPHWRTLPLALAALSLGATVTDRAKDADLVITNRPSEHMSAPEVLAVTLEALAVSFPGDLPEGMVDHAAEVRAQPDALMFSAANAAQSSWDVDGVDSASLEHLLAAEAADGADASVSWLAVGGANAERGWSAAVASLLACQPEGSLVLVAPDVLVDGAPADNLRAQERITRAATA</sequence>
<accession>A0ABX5L6Y9</accession>
<dbReference type="InterPro" id="IPR017523">
    <property type="entry name" value="Rv3268"/>
</dbReference>
<feature type="compositionally biased region" description="Low complexity" evidence="1">
    <location>
        <begin position="39"/>
        <end position="53"/>
    </location>
</feature>
<evidence type="ECO:0000313" key="3">
    <source>
        <dbReference type="Proteomes" id="UP000245514"/>
    </source>
</evidence>
<feature type="region of interest" description="Disordered" evidence="1">
    <location>
        <begin position="36"/>
        <end position="56"/>
    </location>
</feature>
<evidence type="ECO:0008006" key="4">
    <source>
        <dbReference type="Google" id="ProtNLM"/>
    </source>
</evidence>
<dbReference type="NCBIfam" id="TIGR03089">
    <property type="entry name" value="TIGR03089 family protein"/>
    <property type="match status" value="1"/>
</dbReference>
<proteinExistence type="predicted"/>
<dbReference type="Proteomes" id="UP000245514">
    <property type="component" value="Unassembled WGS sequence"/>
</dbReference>
<organism evidence="2 3">
    <name type="scientific">Pseudoglutamicibacter cumminsii</name>
    <dbReference type="NCBI Taxonomy" id="156979"/>
    <lineage>
        <taxon>Bacteria</taxon>
        <taxon>Bacillati</taxon>
        <taxon>Actinomycetota</taxon>
        <taxon>Actinomycetes</taxon>
        <taxon>Micrococcales</taxon>
        <taxon>Micrococcaceae</taxon>
        <taxon>Pseudoglutamicibacter</taxon>
    </lineage>
</organism>
<name>A0ABX5L6Y9_9MICC</name>
<dbReference type="EMBL" id="QFWG01000005">
    <property type="protein sequence ID" value="PWI27881.1"/>
    <property type="molecule type" value="Genomic_DNA"/>
</dbReference>
<gene>
    <name evidence="2" type="ORF">CAY35_05430</name>
</gene>